<evidence type="ECO:0000256" key="1">
    <source>
        <dbReference type="ARBA" id="ARBA00004651"/>
    </source>
</evidence>
<accession>A0ABT1WJE4</accession>
<evidence type="ECO:0000256" key="6">
    <source>
        <dbReference type="ARBA" id="ARBA00023136"/>
    </source>
</evidence>
<evidence type="ECO:0000256" key="2">
    <source>
        <dbReference type="ARBA" id="ARBA00005745"/>
    </source>
</evidence>
<name>A0ABT1WJE4_9BURK</name>
<evidence type="ECO:0000259" key="8">
    <source>
        <dbReference type="Pfam" id="PF00482"/>
    </source>
</evidence>
<protein>
    <submittedName>
        <fullName evidence="9">Type II secretion system inner membrane protein GspF</fullName>
    </submittedName>
</protein>
<dbReference type="NCBIfam" id="TIGR02120">
    <property type="entry name" value="GspF"/>
    <property type="match status" value="1"/>
</dbReference>
<keyword evidence="10" id="KW-1185">Reference proteome</keyword>
<comment type="subcellular location">
    <subcellularLocation>
        <location evidence="1">Cell membrane</location>
        <topology evidence="1">Multi-pass membrane protein</topology>
    </subcellularLocation>
</comment>
<feature type="transmembrane region" description="Helical" evidence="7">
    <location>
        <begin position="170"/>
        <end position="193"/>
    </location>
</feature>
<feature type="domain" description="Type II secretion system protein GspF" evidence="8">
    <location>
        <begin position="275"/>
        <end position="396"/>
    </location>
</feature>
<dbReference type="InterPro" id="IPR042094">
    <property type="entry name" value="T2SS_GspF_sf"/>
</dbReference>
<dbReference type="InterPro" id="IPR003004">
    <property type="entry name" value="GspF/PilC"/>
</dbReference>
<feature type="transmembrane region" description="Helical" evidence="7">
    <location>
        <begin position="377"/>
        <end position="398"/>
    </location>
</feature>
<evidence type="ECO:0000256" key="3">
    <source>
        <dbReference type="ARBA" id="ARBA00022475"/>
    </source>
</evidence>
<keyword evidence="4 7" id="KW-0812">Transmembrane</keyword>
<evidence type="ECO:0000256" key="4">
    <source>
        <dbReference type="ARBA" id="ARBA00022692"/>
    </source>
</evidence>
<dbReference type="Pfam" id="PF00482">
    <property type="entry name" value="T2SSF"/>
    <property type="match status" value="2"/>
</dbReference>
<gene>
    <name evidence="9" type="primary">gspF</name>
    <name evidence="9" type="ORF">NQT62_14405</name>
</gene>
<reference evidence="9 10" key="1">
    <citation type="submission" date="2022-07" db="EMBL/GenBank/DDBJ databases">
        <authorList>
            <person name="Xamxidin M."/>
            <person name="Wu M."/>
        </authorList>
    </citation>
    <scope>NUCLEOTIDE SEQUENCE [LARGE SCALE GENOMIC DNA]</scope>
    <source>
        <strain evidence="9 10">NBRC 111650</strain>
    </source>
</reference>
<keyword evidence="6 7" id="KW-0472">Membrane</keyword>
<dbReference type="InterPro" id="IPR018076">
    <property type="entry name" value="T2SS_GspF_dom"/>
</dbReference>
<dbReference type="PANTHER" id="PTHR30012">
    <property type="entry name" value="GENERAL SECRETION PATHWAY PROTEIN"/>
    <property type="match status" value="1"/>
</dbReference>
<evidence type="ECO:0000313" key="9">
    <source>
        <dbReference type="EMBL" id="MCQ8897630.1"/>
    </source>
</evidence>
<dbReference type="PANTHER" id="PTHR30012:SF0">
    <property type="entry name" value="TYPE II SECRETION SYSTEM PROTEIN F-RELATED"/>
    <property type="match status" value="1"/>
</dbReference>
<proteinExistence type="inferred from homology"/>
<dbReference type="PRINTS" id="PR00812">
    <property type="entry name" value="BCTERIALGSPF"/>
</dbReference>
<keyword evidence="3" id="KW-1003">Cell membrane</keyword>
<dbReference type="InterPro" id="IPR011850">
    <property type="entry name" value="T2SS_GspF"/>
</dbReference>
<organism evidence="9 10">
    <name type="scientific">Limnobacter humi</name>
    <dbReference type="NCBI Taxonomy" id="1778671"/>
    <lineage>
        <taxon>Bacteria</taxon>
        <taxon>Pseudomonadati</taxon>
        <taxon>Pseudomonadota</taxon>
        <taxon>Betaproteobacteria</taxon>
        <taxon>Burkholderiales</taxon>
        <taxon>Burkholderiaceae</taxon>
        <taxon>Limnobacter</taxon>
    </lineage>
</organism>
<evidence type="ECO:0000256" key="5">
    <source>
        <dbReference type="ARBA" id="ARBA00022989"/>
    </source>
</evidence>
<feature type="domain" description="Type II secretion system protein GspF" evidence="8">
    <location>
        <begin position="72"/>
        <end position="194"/>
    </location>
</feature>
<dbReference type="RefSeq" id="WP_256765439.1">
    <property type="nucleotide sequence ID" value="NZ_JANIGO010000006.1"/>
</dbReference>
<dbReference type="EMBL" id="JANIGO010000006">
    <property type="protein sequence ID" value="MCQ8897630.1"/>
    <property type="molecule type" value="Genomic_DNA"/>
</dbReference>
<dbReference type="Proteomes" id="UP001204142">
    <property type="component" value="Unassembled WGS sequence"/>
</dbReference>
<sequence>MAVFRYDALGSDGKGIKGSLEADSARAARNQLRMQGMTPIEVTEVNKTQAQGMSLNRRFSRELSSREVVLIIRQLASLLQARLALAQALAALIEQAEKPLVRERLSSIRSDVVAGTPLSQALANYPKAFPELVVATVAAGESTGELGNVLTKLADALEARQALAQKVSAAFIYPAVVTLVALMVVVGLLTYVVPQVVAVFENTNQQLPTLTIVMIALSDFLRHWGWALLLVLVATVVLFQNALRSRSFRLRVDEWVLAMPVVGPFVRAVNTARLASTLSILVGSGVPILKALSAANRTMGNTALQGAMGEVQERVKEGSGLSKAMGKSGLFPPVLTHLVASGESTGQLAAMLERASDSQRAEVERKALWLTSLLEPVLILVMGLVVLLIVLAVMMPIIEVNQLVR</sequence>
<dbReference type="Gene3D" id="1.20.81.30">
    <property type="entry name" value="Type II secretion system (T2SS), domain F"/>
    <property type="match status" value="2"/>
</dbReference>
<evidence type="ECO:0000256" key="7">
    <source>
        <dbReference type="SAM" id="Phobius"/>
    </source>
</evidence>
<keyword evidence="5 7" id="KW-1133">Transmembrane helix</keyword>
<feature type="transmembrane region" description="Helical" evidence="7">
    <location>
        <begin position="224"/>
        <end position="243"/>
    </location>
</feature>
<evidence type="ECO:0000313" key="10">
    <source>
        <dbReference type="Proteomes" id="UP001204142"/>
    </source>
</evidence>
<comment type="caution">
    <text evidence="9">The sequence shown here is derived from an EMBL/GenBank/DDBJ whole genome shotgun (WGS) entry which is preliminary data.</text>
</comment>
<comment type="similarity">
    <text evidence="2">Belongs to the GSP F family.</text>
</comment>